<evidence type="ECO:0000313" key="1">
    <source>
        <dbReference type="EMBL" id="QBK88109.1"/>
    </source>
</evidence>
<reference evidence="1" key="1">
    <citation type="journal article" date="2019" name="MBio">
        <title>Virus Genomes from Deep Sea Sediments Expand the Ocean Megavirome and Support Independent Origins of Viral Gigantism.</title>
        <authorList>
            <person name="Backstrom D."/>
            <person name="Yutin N."/>
            <person name="Jorgensen S.L."/>
            <person name="Dharamshi J."/>
            <person name="Homa F."/>
            <person name="Zaremba-Niedwiedzka K."/>
            <person name="Spang A."/>
            <person name="Wolf Y.I."/>
            <person name="Koonin E.V."/>
            <person name="Ettema T.J."/>
        </authorList>
    </citation>
    <scope>NUCLEOTIDE SEQUENCE</scope>
</reference>
<sequence>MEIVQTGRRWKGMRGTEKRNLVIAVITAIVEDLINDPEVVGENFDEAAKQVILAAVSFVPMMINAAVDFAKTYHDSKGRPKLFCC</sequence>
<dbReference type="EMBL" id="MK500375">
    <property type="protein sequence ID" value="QBK88109.1"/>
    <property type="molecule type" value="Genomic_DNA"/>
</dbReference>
<organism evidence="1">
    <name type="scientific">Marseillevirus LCMAC202</name>
    <dbReference type="NCBI Taxonomy" id="2506606"/>
    <lineage>
        <taxon>Viruses</taxon>
        <taxon>Varidnaviria</taxon>
        <taxon>Bamfordvirae</taxon>
        <taxon>Nucleocytoviricota</taxon>
        <taxon>Megaviricetes</taxon>
        <taxon>Pimascovirales</taxon>
        <taxon>Pimascovirales incertae sedis</taxon>
        <taxon>Marseilleviridae</taxon>
    </lineage>
</organism>
<protein>
    <submittedName>
        <fullName evidence="1">Uncharacterized protein</fullName>
    </submittedName>
</protein>
<name>A0A481YY94_9VIRU</name>
<proteinExistence type="predicted"/>
<gene>
    <name evidence="1" type="ORF">LCMAC202_04710</name>
</gene>
<accession>A0A481YY94</accession>